<dbReference type="Gene3D" id="3.30.70.360">
    <property type="match status" value="1"/>
</dbReference>
<dbReference type="Proteomes" id="UP000500938">
    <property type="component" value="Chromosome"/>
</dbReference>
<dbReference type="Gene3D" id="1.10.150.900">
    <property type="match status" value="1"/>
</dbReference>
<evidence type="ECO:0000256" key="2">
    <source>
        <dbReference type="ARBA" id="ARBA00022670"/>
    </source>
</evidence>
<evidence type="ECO:0000256" key="4">
    <source>
        <dbReference type="ARBA" id="ARBA00022801"/>
    </source>
</evidence>
<feature type="signal peptide" evidence="6">
    <location>
        <begin position="1"/>
        <end position="24"/>
    </location>
</feature>
<dbReference type="GO" id="GO:0004180">
    <property type="term" value="F:carboxypeptidase activity"/>
    <property type="evidence" value="ECO:0007669"/>
    <property type="project" value="TreeGrafter"/>
</dbReference>
<dbReference type="PANTHER" id="PTHR45962">
    <property type="entry name" value="N-FATTY-ACYL-AMINO ACID SYNTHASE/HYDROLASE PM20D1"/>
    <property type="match status" value="1"/>
</dbReference>
<evidence type="ECO:0000313" key="9">
    <source>
        <dbReference type="Proteomes" id="UP000500938"/>
    </source>
</evidence>
<dbReference type="InterPro" id="IPR011650">
    <property type="entry name" value="Peptidase_M20_dimer"/>
</dbReference>
<dbReference type="Pfam" id="PF07687">
    <property type="entry name" value="M20_dimer"/>
    <property type="match status" value="1"/>
</dbReference>
<evidence type="ECO:0000256" key="1">
    <source>
        <dbReference type="ARBA" id="ARBA00006247"/>
    </source>
</evidence>
<evidence type="ECO:0000256" key="6">
    <source>
        <dbReference type="SAM" id="SignalP"/>
    </source>
</evidence>
<dbReference type="InterPro" id="IPR047177">
    <property type="entry name" value="Pept_M20A"/>
</dbReference>
<dbReference type="InterPro" id="IPR001261">
    <property type="entry name" value="ArgE/DapE_CS"/>
</dbReference>
<dbReference type="InterPro" id="IPR036264">
    <property type="entry name" value="Bact_exopeptidase_dim_dom"/>
</dbReference>
<dbReference type="InterPro" id="IPR002933">
    <property type="entry name" value="Peptidase_M20"/>
</dbReference>
<organism evidence="8 9">
    <name type="scientific">Gemmatimonas groenlandica</name>
    <dbReference type="NCBI Taxonomy" id="2732249"/>
    <lineage>
        <taxon>Bacteria</taxon>
        <taxon>Pseudomonadati</taxon>
        <taxon>Gemmatimonadota</taxon>
        <taxon>Gemmatimonadia</taxon>
        <taxon>Gemmatimonadales</taxon>
        <taxon>Gemmatimonadaceae</taxon>
        <taxon>Gemmatimonas</taxon>
    </lineage>
</organism>
<dbReference type="AlphaFoldDB" id="A0A6M4IRK6"/>
<dbReference type="SUPFAM" id="SSF53187">
    <property type="entry name" value="Zn-dependent exopeptidases"/>
    <property type="match status" value="1"/>
</dbReference>
<dbReference type="PROSITE" id="PS00758">
    <property type="entry name" value="ARGE_DAPE_CPG2_1"/>
    <property type="match status" value="1"/>
</dbReference>
<dbReference type="PANTHER" id="PTHR45962:SF1">
    <property type="entry name" value="N-FATTY-ACYL-AMINO ACID SYNTHASE_HYDROLASE PM20D1"/>
    <property type="match status" value="1"/>
</dbReference>
<dbReference type="Gene3D" id="3.40.630.10">
    <property type="entry name" value="Zn peptidases"/>
    <property type="match status" value="1"/>
</dbReference>
<protein>
    <submittedName>
        <fullName evidence="8">M20/M25/M40 family metallo-hydrolase</fullName>
    </submittedName>
</protein>
<keyword evidence="6" id="KW-0732">Signal</keyword>
<name>A0A6M4IRK6_9BACT</name>
<dbReference type="Pfam" id="PF01546">
    <property type="entry name" value="Peptidase_M20"/>
    <property type="match status" value="1"/>
</dbReference>
<feature type="chain" id="PRO_5026648443" evidence="6">
    <location>
        <begin position="25"/>
        <end position="486"/>
    </location>
</feature>
<dbReference type="KEGG" id="ggr:HKW67_13135"/>
<dbReference type="GO" id="GO:0051603">
    <property type="term" value="P:proteolysis involved in protein catabolic process"/>
    <property type="evidence" value="ECO:0007669"/>
    <property type="project" value="TreeGrafter"/>
</dbReference>
<keyword evidence="5" id="KW-0862">Zinc</keyword>
<keyword evidence="4 8" id="KW-0378">Hydrolase</keyword>
<evidence type="ECO:0000259" key="7">
    <source>
        <dbReference type="Pfam" id="PF07687"/>
    </source>
</evidence>
<dbReference type="RefSeq" id="WP_171225811.1">
    <property type="nucleotide sequence ID" value="NZ_CP053085.1"/>
</dbReference>
<evidence type="ECO:0000256" key="3">
    <source>
        <dbReference type="ARBA" id="ARBA00022723"/>
    </source>
</evidence>
<evidence type="ECO:0000313" key="8">
    <source>
        <dbReference type="EMBL" id="QJR36379.1"/>
    </source>
</evidence>
<keyword evidence="3" id="KW-0479">Metal-binding</keyword>
<dbReference type="GO" id="GO:0046872">
    <property type="term" value="F:metal ion binding"/>
    <property type="evidence" value="ECO:0007669"/>
    <property type="project" value="UniProtKB-KW"/>
</dbReference>
<reference evidence="8 9" key="1">
    <citation type="submission" date="2020-05" db="EMBL/GenBank/DDBJ databases">
        <title>Complete genome sequence of Gemmatimonas greenlandica TET16.</title>
        <authorList>
            <person name="Zeng Y."/>
        </authorList>
    </citation>
    <scope>NUCLEOTIDE SEQUENCE [LARGE SCALE GENOMIC DNA]</scope>
    <source>
        <strain evidence="8 9">TET16</strain>
    </source>
</reference>
<dbReference type="SUPFAM" id="SSF55031">
    <property type="entry name" value="Bacterial exopeptidase dimerisation domain"/>
    <property type="match status" value="1"/>
</dbReference>
<proteinExistence type="inferred from homology"/>
<dbReference type="EMBL" id="CP053085">
    <property type="protein sequence ID" value="QJR36379.1"/>
    <property type="molecule type" value="Genomic_DNA"/>
</dbReference>
<dbReference type="NCBIfam" id="NF006596">
    <property type="entry name" value="PRK09133.1"/>
    <property type="match status" value="1"/>
</dbReference>
<keyword evidence="2" id="KW-0645">Protease</keyword>
<evidence type="ECO:0000256" key="5">
    <source>
        <dbReference type="ARBA" id="ARBA00022833"/>
    </source>
</evidence>
<feature type="domain" description="Peptidase M20 dimerisation" evidence="7">
    <location>
        <begin position="233"/>
        <end position="376"/>
    </location>
</feature>
<accession>A0A6M4IRK6</accession>
<sequence length="486" mass="51750">MSLLRRPALTVALAVAVTSPLALSAQILQKAPGAPTTLTPAQQDARAIYKEMVEINTVDSVGSVTKAAQTVAARFKAAGFPAGDIHLVGPASAPAKQNLIVRYRGKGRGKPILLLAHLDVVAAIRTDWPRDPFTMTEQDGYFLGRGVADDKSMAAILTANVLRYKKEGWVPERDLILALTADEEGGGDNGVSWLIANHRELIDAEYAINEGGGGTLQDDKPLFHSIQAAEKVYNDFTLTVLNTGGHSSVPRKDNAIYSLANALARIEKYTFPVELNDITRPFFEQTAKVEMPSLAAAMKALVANPADTAAARIISTDPRYASMLRTTCVATRLFAGHANNALPQTATANVNCRIAPTSTGTQVKARLEQVIGDATVKVTGSREDRKDGAPGPINATLLQATTQLTNKMFGGVPVIPTMSTGATDGYRLRAVGIPTYGVSGIFSSPGETNAHGRDEKLRVKSFYDGLDFLYELVKQVAGPNAGKPIS</sequence>
<keyword evidence="9" id="KW-1185">Reference proteome</keyword>
<gene>
    <name evidence="8" type="ORF">HKW67_13135</name>
</gene>
<comment type="similarity">
    <text evidence="1">Belongs to the peptidase M20A family.</text>
</comment>